<evidence type="ECO:0000313" key="1">
    <source>
        <dbReference type="EMBL" id="KAG5611618.1"/>
    </source>
</evidence>
<dbReference type="EMBL" id="JACXVP010000004">
    <property type="protein sequence ID" value="KAG5611618.1"/>
    <property type="molecule type" value="Genomic_DNA"/>
</dbReference>
<comment type="caution">
    <text evidence="1">The sequence shown here is derived from an EMBL/GenBank/DDBJ whole genome shotgun (WGS) entry which is preliminary data.</text>
</comment>
<reference evidence="1 2" key="1">
    <citation type="submission" date="2020-09" db="EMBL/GenBank/DDBJ databases">
        <title>De no assembly of potato wild relative species, Solanum commersonii.</title>
        <authorList>
            <person name="Cho K."/>
        </authorList>
    </citation>
    <scope>NUCLEOTIDE SEQUENCE [LARGE SCALE GENOMIC DNA]</scope>
    <source>
        <strain evidence="1">LZ3.2</strain>
        <tissue evidence="1">Leaf</tissue>
    </source>
</reference>
<accession>A0A9J5ZG11</accession>
<keyword evidence="2" id="KW-1185">Reference proteome</keyword>
<name>A0A9J5ZG11_SOLCO</name>
<protein>
    <submittedName>
        <fullName evidence="1">Uncharacterized protein</fullName>
    </submittedName>
</protein>
<dbReference type="AlphaFoldDB" id="A0A9J5ZG11"/>
<dbReference type="Proteomes" id="UP000824120">
    <property type="component" value="Chromosome 4"/>
</dbReference>
<organism evidence="1 2">
    <name type="scientific">Solanum commersonii</name>
    <name type="common">Commerson's wild potato</name>
    <name type="synonym">Commerson's nightshade</name>
    <dbReference type="NCBI Taxonomy" id="4109"/>
    <lineage>
        <taxon>Eukaryota</taxon>
        <taxon>Viridiplantae</taxon>
        <taxon>Streptophyta</taxon>
        <taxon>Embryophyta</taxon>
        <taxon>Tracheophyta</taxon>
        <taxon>Spermatophyta</taxon>
        <taxon>Magnoliopsida</taxon>
        <taxon>eudicotyledons</taxon>
        <taxon>Gunneridae</taxon>
        <taxon>Pentapetalae</taxon>
        <taxon>asterids</taxon>
        <taxon>lamiids</taxon>
        <taxon>Solanales</taxon>
        <taxon>Solanaceae</taxon>
        <taxon>Solanoideae</taxon>
        <taxon>Solaneae</taxon>
        <taxon>Solanum</taxon>
    </lineage>
</organism>
<proteinExistence type="predicted"/>
<sequence>MIYNMHVRYRKLTIMMNQSKLEGLPQLDIRRDLTCSAKLKYISSQGDTKIGALRCIWTIKSVNHQQILIHDNIY</sequence>
<gene>
    <name evidence="1" type="ORF">H5410_022899</name>
</gene>
<evidence type="ECO:0000313" key="2">
    <source>
        <dbReference type="Proteomes" id="UP000824120"/>
    </source>
</evidence>